<keyword evidence="1" id="KW-0812">Transmembrane</keyword>
<sequence length="91" mass="9976">MDNNNNTVGGAIVKIVALTGGAIAGAILANWFDQLLSNMAHERSDFDKSRYAQGLSSQDLPAQEKRAINTEPRIIKIEHGEYQGYQEEGDL</sequence>
<dbReference type="Proteomes" id="UP000326912">
    <property type="component" value="Unassembled WGS sequence"/>
</dbReference>
<gene>
    <name evidence="2" type="ORF">KDW_10590</name>
</gene>
<keyword evidence="3" id="KW-1185">Reference proteome</keyword>
<reference evidence="2 3" key="1">
    <citation type="submission" date="2019-10" db="EMBL/GenBank/DDBJ databases">
        <title>Dictyobacter vulcani sp. nov., within the class Ktedonobacteria, isolated from soil of volcanic Mt. Zao.</title>
        <authorList>
            <person name="Zheng Y."/>
            <person name="Wang C.M."/>
            <person name="Sakai Y."/>
            <person name="Abe K."/>
            <person name="Yokota A."/>
            <person name="Yabe S."/>
        </authorList>
    </citation>
    <scope>NUCLEOTIDE SEQUENCE [LARGE SCALE GENOMIC DNA]</scope>
    <source>
        <strain evidence="2 3">W12</strain>
    </source>
</reference>
<keyword evidence="1" id="KW-0472">Membrane</keyword>
<proteinExistence type="predicted"/>
<evidence type="ECO:0000313" key="3">
    <source>
        <dbReference type="Proteomes" id="UP000326912"/>
    </source>
</evidence>
<comment type="caution">
    <text evidence="2">The sequence shown here is derived from an EMBL/GenBank/DDBJ whole genome shotgun (WGS) entry which is preliminary data.</text>
</comment>
<evidence type="ECO:0000256" key="1">
    <source>
        <dbReference type="SAM" id="Phobius"/>
    </source>
</evidence>
<accession>A0A5J4KKC9</accession>
<dbReference type="EMBL" id="BKZW01000001">
    <property type="protein sequence ID" value="GER86897.1"/>
    <property type="molecule type" value="Genomic_DNA"/>
</dbReference>
<protein>
    <submittedName>
        <fullName evidence="2">Uncharacterized protein</fullName>
    </submittedName>
</protein>
<keyword evidence="1" id="KW-1133">Transmembrane helix</keyword>
<organism evidence="2 3">
    <name type="scientific">Dictyobacter vulcani</name>
    <dbReference type="NCBI Taxonomy" id="2607529"/>
    <lineage>
        <taxon>Bacteria</taxon>
        <taxon>Bacillati</taxon>
        <taxon>Chloroflexota</taxon>
        <taxon>Ktedonobacteria</taxon>
        <taxon>Ktedonobacterales</taxon>
        <taxon>Dictyobacteraceae</taxon>
        <taxon>Dictyobacter</taxon>
    </lineage>
</organism>
<dbReference type="RefSeq" id="WP_162004967.1">
    <property type="nucleotide sequence ID" value="NZ_BKZW01000001.1"/>
</dbReference>
<name>A0A5J4KKC9_9CHLR</name>
<evidence type="ECO:0000313" key="2">
    <source>
        <dbReference type="EMBL" id="GER86897.1"/>
    </source>
</evidence>
<feature type="transmembrane region" description="Helical" evidence="1">
    <location>
        <begin position="12"/>
        <end position="32"/>
    </location>
</feature>
<dbReference type="AlphaFoldDB" id="A0A5J4KKC9"/>